<comment type="caution">
    <text evidence="2">The sequence shown here is derived from an EMBL/GenBank/DDBJ whole genome shotgun (WGS) entry which is preliminary data.</text>
</comment>
<organism evidence="2 3">
    <name type="scientific">Rotaria socialis</name>
    <dbReference type="NCBI Taxonomy" id="392032"/>
    <lineage>
        <taxon>Eukaryota</taxon>
        <taxon>Metazoa</taxon>
        <taxon>Spiralia</taxon>
        <taxon>Gnathifera</taxon>
        <taxon>Rotifera</taxon>
        <taxon>Eurotatoria</taxon>
        <taxon>Bdelloidea</taxon>
        <taxon>Philodinida</taxon>
        <taxon>Philodinidae</taxon>
        <taxon>Rotaria</taxon>
    </lineage>
</organism>
<reference evidence="2" key="1">
    <citation type="submission" date="2021-02" db="EMBL/GenBank/DDBJ databases">
        <authorList>
            <person name="Nowell W R."/>
        </authorList>
    </citation>
    <scope>NUCLEOTIDE SEQUENCE</scope>
</reference>
<protein>
    <submittedName>
        <fullName evidence="2">Uncharacterized protein</fullName>
    </submittedName>
</protein>
<gene>
    <name evidence="1" type="ORF">GRG538_LOCUS11396</name>
    <name evidence="2" type="ORF">QYT958_LOCUS42</name>
</gene>
<evidence type="ECO:0000313" key="2">
    <source>
        <dbReference type="EMBL" id="CAF4442695.1"/>
    </source>
</evidence>
<dbReference type="Proteomes" id="UP000663848">
    <property type="component" value="Unassembled WGS sequence"/>
</dbReference>
<dbReference type="EMBL" id="CAJNYT010001514">
    <property type="protein sequence ID" value="CAF3416575.1"/>
    <property type="molecule type" value="Genomic_DNA"/>
</dbReference>
<evidence type="ECO:0000313" key="3">
    <source>
        <dbReference type="Proteomes" id="UP000663848"/>
    </source>
</evidence>
<evidence type="ECO:0000313" key="1">
    <source>
        <dbReference type="EMBL" id="CAF3416575.1"/>
    </source>
</evidence>
<sequence length="174" mass="20385">MTHTRPMKNYFLAIDHVKTELIETNNMQPFQNKQNLSLKTTVPSENDKIRLLSDLFDRVINVKDFMEYHKNRCFTYYEANQYKAVIRCIPKRQVTAIYGEKRQYTLTFLVAVVLDLGCHIGEVRSTILNSLNVEMVNNRDAAINILTCISEEKVNKLIQRTSNNRLTKKIERLN</sequence>
<dbReference type="EMBL" id="CAJOBR010000002">
    <property type="protein sequence ID" value="CAF4442695.1"/>
    <property type="molecule type" value="Genomic_DNA"/>
</dbReference>
<accession>A0A820RK14</accession>
<dbReference type="Proteomes" id="UP000663872">
    <property type="component" value="Unassembled WGS sequence"/>
</dbReference>
<name>A0A820RK14_9BILA</name>
<proteinExistence type="predicted"/>
<dbReference type="AlphaFoldDB" id="A0A820RK14"/>